<dbReference type="SUPFAM" id="SSF47077">
    <property type="entry name" value="T4 endonuclease V"/>
    <property type="match status" value="1"/>
</dbReference>
<dbReference type="InterPro" id="IPR004260">
    <property type="entry name" value="Pyr-dimer_DNA_glycosylase"/>
</dbReference>
<reference evidence="1 2" key="1">
    <citation type="submission" date="2017-01" db="EMBL/GenBank/DDBJ databases">
        <title>The cable genome- insights into the physiology and evolution of filamentous bacteria capable of sulfide oxidation via long distance electron transfer.</title>
        <authorList>
            <person name="Schreiber L."/>
            <person name="Bjerg J.T."/>
            <person name="Boggild A."/>
            <person name="Van De Vossenberg J."/>
            <person name="Meysman F."/>
            <person name="Nielsen L.P."/>
            <person name="Schramm A."/>
            <person name="Kjeldsen K.U."/>
        </authorList>
    </citation>
    <scope>NUCLEOTIDE SEQUENCE [LARGE SCALE GENOMIC DNA]</scope>
    <source>
        <strain evidence="1">A1</strain>
    </source>
</reference>
<feature type="non-terminal residue" evidence="1">
    <location>
        <position position="167"/>
    </location>
</feature>
<dbReference type="Pfam" id="PF03013">
    <property type="entry name" value="Pyr_excise"/>
    <property type="match status" value="1"/>
</dbReference>
<name>A0A3S3QG94_9BACT</name>
<organism evidence="1 2">
    <name type="scientific">Candidatus Electrothrix communis</name>
    <dbReference type="NCBI Taxonomy" id="1859133"/>
    <lineage>
        <taxon>Bacteria</taxon>
        <taxon>Pseudomonadati</taxon>
        <taxon>Thermodesulfobacteriota</taxon>
        <taxon>Desulfobulbia</taxon>
        <taxon>Desulfobulbales</taxon>
        <taxon>Desulfobulbaceae</taxon>
        <taxon>Candidatus Electrothrix</taxon>
    </lineage>
</organism>
<gene>
    <name evidence="1" type="ORF">VT98_12613</name>
</gene>
<accession>A0A3S3QG94</accession>
<dbReference type="AlphaFoldDB" id="A0A3S3QG94"/>
<protein>
    <submittedName>
        <fullName evidence="1">Pyrimidine dimer DNA glycosylase</fullName>
    </submittedName>
</protein>
<dbReference type="Gene3D" id="1.10.440.10">
    <property type="entry name" value="T4 endonuclease V"/>
    <property type="match status" value="1"/>
</dbReference>
<evidence type="ECO:0000313" key="2">
    <source>
        <dbReference type="Proteomes" id="UP000288086"/>
    </source>
</evidence>
<dbReference type="EMBL" id="MTKP01000261">
    <property type="protein sequence ID" value="RWX46717.1"/>
    <property type="molecule type" value="Genomic_DNA"/>
</dbReference>
<dbReference type="InterPro" id="IPR024796">
    <property type="entry name" value="T4_endonuc_V"/>
</dbReference>
<comment type="caution">
    <text evidence="1">The sequence shown here is derived from an EMBL/GenBank/DDBJ whole genome shotgun (WGS) entry which is preliminary data.</text>
</comment>
<sequence>MRIWDINPGYLNRQSLLGEHRELHGIVSIIVNGKKGYSKHPETLRWVGYEWALKMRHELLAAEMSLRGFNEKTPVMISSNEGKEGVWPEEYIDAPREQFTLLAGKYKKKKQGRIPLPKNGQQVWSQHKYSVMARNVPLYKKIGREVANISSLDSTDEFSALAALLTK</sequence>
<keyword evidence="2" id="KW-1185">Reference proteome</keyword>
<proteinExistence type="predicted"/>
<evidence type="ECO:0000313" key="1">
    <source>
        <dbReference type="EMBL" id="RWX46717.1"/>
    </source>
</evidence>
<dbReference type="Proteomes" id="UP000288086">
    <property type="component" value="Unassembled WGS sequence"/>
</dbReference>